<evidence type="ECO:0000313" key="2">
    <source>
        <dbReference type="Proteomes" id="UP000178656"/>
    </source>
</evidence>
<organism evidence="1 2">
    <name type="scientific">Candidatus Falkowbacteria bacterium RIFOXYC2_FULL_48_21</name>
    <dbReference type="NCBI Taxonomy" id="1798005"/>
    <lineage>
        <taxon>Bacteria</taxon>
        <taxon>Candidatus Falkowiibacteriota</taxon>
    </lineage>
</organism>
<sequence length="64" mass="7373">MSKEQQKQQFYKVFANLPINLREEIILVVPGKGPITWQVAFLEVDNDTELGIMILDKLSDLQII</sequence>
<name>A0A1F5TH21_9BACT</name>
<reference evidence="1 2" key="1">
    <citation type="journal article" date="2016" name="Nat. Commun.">
        <title>Thousands of microbial genomes shed light on interconnected biogeochemical processes in an aquifer system.</title>
        <authorList>
            <person name="Anantharaman K."/>
            <person name="Brown C.T."/>
            <person name="Hug L.A."/>
            <person name="Sharon I."/>
            <person name="Castelle C.J."/>
            <person name="Probst A.J."/>
            <person name="Thomas B.C."/>
            <person name="Singh A."/>
            <person name="Wilkins M.J."/>
            <person name="Karaoz U."/>
            <person name="Brodie E.L."/>
            <person name="Williams K.H."/>
            <person name="Hubbard S.S."/>
            <person name="Banfield J.F."/>
        </authorList>
    </citation>
    <scope>NUCLEOTIDE SEQUENCE [LARGE SCALE GENOMIC DNA]</scope>
</reference>
<protein>
    <submittedName>
        <fullName evidence="1">Uncharacterized protein</fullName>
    </submittedName>
</protein>
<comment type="caution">
    <text evidence="1">The sequence shown here is derived from an EMBL/GenBank/DDBJ whole genome shotgun (WGS) entry which is preliminary data.</text>
</comment>
<evidence type="ECO:0000313" key="1">
    <source>
        <dbReference type="EMBL" id="OGF38220.1"/>
    </source>
</evidence>
<dbReference type="EMBL" id="MFGM01000005">
    <property type="protein sequence ID" value="OGF38220.1"/>
    <property type="molecule type" value="Genomic_DNA"/>
</dbReference>
<dbReference type="AlphaFoldDB" id="A0A1F5TH21"/>
<gene>
    <name evidence="1" type="ORF">A2482_04100</name>
</gene>
<dbReference type="Proteomes" id="UP000178656">
    <property type="component" value="Unassembled WGS sequence"/>
</dbReference>
<proteinExistence type="predicted"/>
<accession>A0A1F5TH21</accession>